<dbReference type="RefSeq" id="WP_029622106.1">
    <property type="nucleotide sequence ID" value="NZ_AEYW01000018.1"/>
</dbReference>
<sequence>MAVASTQTGLKSAPVFGVAALVETVKTRVARYRLYRQTVNELSALSDRELADLGLHRSMIRRLAQQATEEQTAQ</sequence>
<dbReference type="AlphaFoldDB" id="A0A497ZIQ3"/>
<accession>A0A497ZIQ3</accession>
<gene>
    <name evidence="2" type="ORF">CLV75_2202</name>
</gene>
<organism evidence="2 3">
    <name type="scientific">Ruegeria conchae</name>
    <dbReference type="NCBI Taxonomy" id="981384"/>
    <lineage>
        <taxon>Bacteria</taxon>
        <taxon>Pseudomonadati</taxon>
        <taxon>Pseudomonadota</taxon>
        <taxon>Alphaproteobacteria</taxon>
        <taxon>Rhodobacterales</taxon>
        <taxon>Roseobacteraceae</taxon>
        <taxon>Ruegeria</taxon>
    </lineage>
</organism>
<evidence type="ECO:0000313" key="3">
    <source>
        <dbReference type="Proteomes" id="UP000271700"/>
    </source>
</evidence>
<dbReference type="InterPro" id="IPR009506">
    <property type="entry name" value="YjiS-like"/>
</dbReference>
<feature type="domain" description="YjiS-like" evidence="1">
    <location>
        <begin position="27"/>
        <end position="61"/>
    </location>
</feature>
<dbReference type="Proteomes" id="UP000271700">
    <property type="component" value="Unassembled WGS sequence"/>
</dbReference>
<comment type="caution">
    <text evidence="2">The sequence shown here is derived from an EMBL/GenBank/DDBJ whole genome shotgun (WGS) entry which is preliminary data.</text>
</comment>
<dbReference type="OrthoDB" id="8244198at2"/>
<protein>
    <submittedName>
        <fullName evidence="2">Uncharacterized protein YjiS (DUF1127 family)</fullName>
    </submittedName>
</protein>
<evidence type="ECO:0000259" key="1">
    <source>
        <dbReference type="Pfam" id="PF06568"/>
    </source>
</evidence>
<keyword evidence="3" id="KW-1185">Reference proteome</keyword>
<proteinExistence type="predicted"/>
<dbReference type="EMBL" id="RCCT01000002">
    <property type="protein sequence ID" value="RLK08521.1"/>
    <property type="molecule type" value="Genomic_DNA"/>
</dbReference>
<dbReference type="Pfam" id="PF06568">
    <property type="entry name" value="YjiS-like"/>
    <property type="match status" value="1"/>
</dbReference>
<name>A0A497ZIQ3_9RHOB</name>
<reference evidence="2 3" key="1">
    <citation type="submission" date="2018-10" db="EMBL/GenBank/DDBJ databases">
        <title>Genomic Encyclopedia of Archaeal and Bacterial Type Strains, Phase II (KMG-II): from individual species to whole genera.</title>
        <authorList>
            <person name="Goeker M."/>
        </authorList>
    </citation>
    <scope>NUCLEOTIDE SEQUENCE [LARGE SCALE GENOMIC DNA]</scope>
    <source>
        <strain evidence="2 3">DSM 29317</strain>
    </source>
</reference>
<dbReference type="STRING" id="981384.GCA_000192475_00969"/>
<evidence type="ECO:0000313" key="2">
    <source>
        <dbReference type="EMBL" id="RLK08521.1"/>
    </source>
</evidence>